<gene>
    <name evidence="2" type="primary">RE1_291</name>
    <name evidence="2" type="ORF">CK203_108164</name>
</gene>
<evidence type="ECO:0000313" key="3">
    <source>
        <dbReference type="Proteomes" id="UP000288805"/>
    </source>
</evidence>
<comment type="caution">
    <text evidence="2">The sequence shown here is derived from an EMBL/GenBank/DDBJ whole genome shotgun (WGS) entry which is preliminary data.</text>
</comment>
<evidence type="ECO:0000313" key="2">
    <source>
        <dbReference type="EMBL" id="RVW35650.1"/>
    </source>
</evidence>
<proteinExistence type="predicted"/>
<dbReference type="Proteomes" id="UP000288805">
    <property type="component" value="Unassembled WGS sequence"/>
</dbReference>
<sequence length="236" mass="26661">MNSIEISPIDLIVDSQGLVNTHPMVTCSKVGIYKLKILLATYGTSSELDLFETTTYNQAARLAHWTQAIDTKFQALLNNHTWTLVPLTPGQKLDVHNDFLNDDSAKDVFMEQSTTFVSSTTPNHVCKLNKALYSLKQSPHAWYNKLSSCLLQYGFFSSKSETSLFVLPFGSSTTILLVYVNDNIVMGNDSQFLNSLICRLNQHFTLKDLGVLPFFFGNSSDFYYFYTTFMSTEAYL</sequence>
<accession>A0A438DJJ5</accession>
<protein>
    <submittedName>
        <fullName evidence="2">Retrovirus-related Pol polyprotein from transposon RE1</fullName>
    </submittedName>
</protein>
<dbReference type="Pfam" id="PF07727">
    <property type="entry name" value="RVT_2"/>
    <property type="match status" value="1"/>
</dbReference>
<feature type="domain" description="Reverse transcriptase Ty1/copia-type" evidence="1">
    <location>
        <begin position="92"/>
        <end position="217"/>
    </location>
</feature>
<reference evidence="2 3" key="1">
    <citation type="journal article" date="2018" name="PLoS Genet.">
        <title>Population sequencing reveals clonal diversity and ancestral inbreeding in the grapevine cultivar Chardonnay.</title>
        <authorList>
            <person name="Roach M.J."/>
            <person name="Johnson D.L."/>
            <person name="Bohlmann J."/>
            <person name="van Vuuren H.J."/>
            <person name="Jones S.J."/>
            <person name="Pretorius I.S."/>
            <person name="Schmidt S.A."/>
            <person name="Borneman A.R."/>
        </authorList>
    </citation>
    <scope>NUCLEOTIDE SEQUENCE [LARGE SCALE GENOMIC DNA]</scope>
    <source>
        <strain evidence="3">cv. Chardonnay</strain>
        <tissue evidence="2">Leaf</tissue>
    </source>
</reference>
<organism evidence="2 3">
    <name type="scientific">Vitis vinifera</name>
    <name type="common">Grape</name>
    <dbReference type="NCBI Taxonomy" id="29760"/>
    <lineage>
        <taxon>Eukaryota</taxon>
        <taxon>Viridiplantae</taxon>
        <taxon>Streptophyta</taxon>
        <taxon>Embryophyta</taxon>
        <taxon>Tracheophyta</taxon>
        <taxon>Spermatophyta</taxon>
        <taxon>Magnoliopsida</taxon>
        <taxon>eudicotyledons</taxon>
        <taxon>Gunneridae</taxon>
        <taxon>Pentapetalae</taxon>
        <taxon>rosids</taxon>
        <taxon>Vitales</taxon>
        <taxon>Vitaceae</taxon>
        <taxon>Viteae</taxon>
        <taxon>Vitis</taxon>
    </lineage>
</organism>
<dbReference type="InterPro" id="IPR013103">
    <property type="entry name" value="RVT_2"/>
</dbReference>
<dbReference type="EMBL" id="QGNW01001597">
    <property type="protein sequence ID" value="RVW35650.1"/>
    <property type="molecule type" value="Genomic_DNA"/>
</dbReference>
<dbReference type="AlphaFoldDB" id="A0A438DJJ5"/>
<evidence type="ECO:0000259" key="1">
    <source>
        <dbReference type="Pfam" id="PF07727"/>
    </source>
</evidence>
<name>A0A438DJJ5_VITVI</name>